<feature type="compositionally biased region" description="Basic and acidic residues" evidence="6">
    <location>
        <begin position="1"/>
        <end position="14"/>
    </location>
</feature>
<name>A0AAD8RGZ6_LOLMU</name>
<protein>
    <recommendedName>
        <fullName evidence="7">SIAH-type domain-containing protein</fullName>
    </recommendedName>
</protein>
<dbReference type="InterPro" id="IPR013083">
    <property type="entry name" value="Znf_RING/FYVE/PHD"/>
</dbReference>
<accession>A0AAD8RGZ6</accession>
<dbReference type="Proteomes" id="UP001231189">
    <property type="component" value="Unassembled WGS sequence"/>
</dbReference>
<evidence type="ECO:0000256" key="1">
    <source>
        <dbReference type="ARBA" id="ARBA00022723"/>
    </source>
</evidence>
<feature type="domain" description="SIAH-type" evidence="7">
    <location>
        <begin position="152"/>
        <end position="208"/>
    </location>
</feature>
<evidence type="ECO:0000313" key="8">
    <source>
        <dbReference type="EMBL" id="KAK1620650.1"/>
    </source>
</evidence>
<evidence type="ECO:0000313" key="9">
    <source>
        <dbReference type="Proteomes" id="UP001231189"/>
    </source>
</evidence>
<feature type="region of interest" description="Disordered" evidence="6">
    <location>
        <begin position="1"/>
        <end position="23"/>
    </location>
</feature>
<evidence type="ECO:0000256" key="4">
    <source>
        <dbReference type="ARBA" id="ARBA00024004"/>
    </source>
</evidence>
<keyword evidence="2 5" id="KW-0863">Zinc-finger</keyword>
<dbReference type="InterPro" id="IPR013010">
    <property type="entry name" value="Znf_SIAH"/>
</dbReference>
<dbReference type="PROSITE" id="PS51081">
    <property type="entry name" value="ZF_SIAH"/>
    <property type="match status" value="2"/>
</dbReference>
<reference evidence="8" key="1">
    <citation type="submission" date="2023-07" db="EMBL/GenBank/DDBJ databases">
        <title>A chromosome-level genome assembly of Lolium multiflorum.</title>
        <authorList>
            <person name="Chen Y."/>
            <person name="Copetti D."/>
            <person name="Kolliker R."/>
            <person name="Studer B."/>
        </authorList>
    </citation>
    <scope>NUCLEOTIDE SEQUENCE</scope>
    <source>
        <strain evidence="8">02402/16</strain>
        <tissue evidence="8">Leaf</tissue>
    </source>
</reference>
<comment type="function">
    <text evidence="4">E3 ubiquitin-protein ligase that mediates ubiquitination and subsequent proteasomal degradation of target proteins. E3 ubiquitin ligases accept ubiquitin from an E2 ubiquitin-conjugating enzyme in the form of a thioester and then directly transfers the ubiquitin to targeted substrates. It probably triggers the ubiquitin-mediated degradation of different substrates.</text>
</comment>
<proteinExistence type="predicted"/>
<dbReference type="PANTHER" id="PTHR46632">
    <property type="entry name" value="E3 UBIQUITIN-PROTEIN LIGASE SINA-LIKE 4"/>
    <property type="match status" value="1"/>
</dbReference>
<keyword evidence="3" id="KW-0862">Zinc</keyword>
<dbReference type="PANTHER" id="PTHR46632:SF10">
    <property type="entry name" value="E3 UBIQUITIN-PROTEIN LIGASE"/>
    <property type="match status" value="1"/>
</dbReference>
<dbReference type="GO" id="GO:0008270">
    <property type="term" value="F:zinc ion binding"/>
    <property type="evidence" value="ECO:0007669"/>
    <property type="project" value="UniProtKB-KW"/>
</dbReference>
<dbReference type="EMBL" id="JAUUTY010000006">
    <property type="protein sequence ID" value="KAK1620650.1"/>
    <property type="molecule type" value="Genomic_DNA"/>
</dbReference>
<organism evidence="8 9">
    <name type="scientific">Lolium multiflorum</name>
    <name type="common">Italian ryegrass</name>
    <name type="synonym">Lolium perenne subsp. multiflorum</name>
    <dbReference type="NCBI Taxonomy" id="4521"/>
    <lineage>
        <taxon>Eukaryota</taxon>
        <taxon>Viridiplantae</taxon>
        <taxon>Streptophyta</taxon>
        <taxon>Embryophyta</taxon>
        <taxon>Tracheophyta</taxon>
        <taxon>Spermatophyta</taxon>
        <taxon>Magnoliopsida</taxon>
        <taxon>Liliopsida</taxon>
        <taxon>Poales</taxon>
        <taxon>Poaceae</taxon>
        <taxon>BOP clade</taxon>
        <taxon>Pooideae</taxon>
        <taxon>Poodae</taxon>
        <taxon>Poeae</taxon>
        <taxon>Poeae Chloroplast Group 2 (Poeae type)</taxon>
        <taxon>Loliodinae</taxon>
        <taxon>Loliinae</taxon>
        <taxon>Lolium</taxon>
    </lineage>
</organism>
<comment type="caution">
    <text evidence="8">The sequence shown here is derived from an EMBL/GenBank/DDBJ whole genome shotgun (WGS) entry which is preliminary data.</text>
</comment>
<evidence type="ECO:0000256" key="2">
    <source>
        <dbReference type="ARBA" id="ARBA00022771"/>
    </source>
</evidence>
<evidence type="ECO:0000256" key="6">
    <source>
        <dbReference type="SAM" id="MobiDB-lite"/>
    </source>
</evidence>
<dbReference type="SUPFAM" id="SSF49599">
    <property type="entry name" value="TRAF domain-like"/>
    <property type="match status" value="2"/>
</dbReference>
<evidence type="ECO:0000256" key="3">
    <source>
        <dbReference type="ARBA" id="ARBA00022833"/>
    </source>
</evidence>
<dbReference type="InterPro" id="IPR044286">
    <property type="entry name" value="SINL_plant"/>
</dbReference>
<dbReference type="Gene3D" id="3.30.40.10">
    <property type="entry name" value="Zinc/RING finger domain, C3HC4 (zinc finger)"/>
    <property type="match status" value="2"/>
</dbReference>
<feature type="domain" description="SIAH-type" evidence="7">
    <location>
        <begin position="71"/>
        <end position="126"/>
    </location>
</feature>
<dbReference type="AlphaFoldDB" id="A0AAD8RGZ6"/>
<evidence type="ECO:0000259" key="7">
    <source>
        <dbReference type="PROSITE" id="PS51081"/>
    </source>
</evidence>
<sequence length="329" mass="34642">MDDNTRKSTADGKRPSSSAEEEAVKRCDVCHGPLKASSPPFTSQRRVACSDCGDADVAKAAINIVSLNLGYFKVPCPNEMYGCGGFAFRDAATHPAVCAHAPLTCPKCAFVGSPAQFARHLADPDGPHVWADWSFGALAEAAIDVVSKHLGYFKVPCPNEEYGCASSFASRDAATHAAVCAHAPCACPGCAYLGSPAQLVRHLTDTAGPHAWPVHDFEYGSDLMLDVRMPQEPQQDKHLLVAEGDGGVFLLAVGGGHATVVCVRSNAGAGPVYSSMLPIPNMAGGFWRCRVPSCSTPSEFEVHGGASSVSVHPGSELHLPIRVCIDRKN</sequence>
<evidence type="ECO:0000256" key="5">
    <source>
        <dbReference type="PROSITE-ProRule" id="PRU00455"/>
    </source>
</evidence>
<keyword evidence="9" id="KW-1185">Reference proteome</keyword>
<keyword evidence="1" id="KW-0479">Metal-binding</keyword>
<gene>
    <name evidence="8" type="ORF">QYE76_026167</name>
</gene>